<reference evidence="6" key="1">
    <citation type="journal article" date="2015" name="BMC Genomics">
        <title>Genomic and transcriptomic analysis of the endophytic fungus Pestalotiopsis fici reveals its lifestyle and high potential for synthesis of natural products.</title>
        <authorList>
            <person name="Wang X."/>
            <person name="Zhang X."/>
            <person name="Liu L."/>
            <person name="Xiang M."/>
            <person name="Wang W."/>
            <person name="Sun X."/>
            <person name="Che Y."/>
            <person name="Guo L."/>
            <person name="Liu G."/>
            <person name="Guo L."/>
            <person name="Wang C."/>
            <person name="Yin W.B."/>
            <person name="Stadler M."/>
            <person name="Zhang X."/>
            <person name="Liu X."/>
        </authorList>
    </citation>
    <scope>NUCLEOTIDE SEQUENCE [LARGE SCALE GENOMIC DNA]</scope>
    <source>
        <strain evidence="6">W106-1 / CGMCC3.15140</strain>
    </source>
</reference>
<dbReference type="Gene3D" id="4.10.240.10">
    <property type="entry name" value="Zn(2)-C6 fungal-type DNA-binding domain"/>
    <property type="match status" value="1"/>
</dbReference>
<dbReference type="InParanoid" id="W3XRY7"/>
<dbReference type="EMBL" id="KI912109">
    <property type="protein sequence ID" value="ETS88011.1"/>
    <property type="molecule type" value="Genomic_DNA"/>
</dbReference>
<evidence type="ECO:0000259" key="4">
    <source>
        <dbReference type="PROSITE" id="PS50048"/>
    </source>
</evidence>
<sequence>MHSTERTAHSGSLRSIAPKTPRAIDNVQSSSKLFQRPPRKLDKEKCDNCRQAKQKCIEKGPGCQRCFKKGLTCSGRYKASNNSPTSSTVASHDDIVHVSPGSRSEWQEATSDEELFSTPDSDAGFQQCPPVQSHTSKVEDFTGEDIDQDVKDALDELRGLNIGLDMADTLDDEQEVESFAPEIGVTHTTNSAQPLPPCDWDELYEAFIAKYGYPPSKRPDFMGYLRRLRSSDSGLVECPSCRMNKDGEFKIAEIKNHFRYHHVGDIAYADNDNMKPKVWAIVRNLAAGFEAGQIIVSLRDTCEAKREEYFRRQTVHVKPKPNLPSVLLLLSQLRIVCNGQLVCISPRCSLEPFEPSWDALREHYESSHANDIIETDPSRVIDVEDHLKKHEYSIARKLEKAESIRVAWNRKGWTWMDRNWINVDTSEPMADLERIAFEASTYRRIPQTRQWRLVKDLNRLFRTRYKQFVLDTARSSSAELGVFADDLGSTLPSAKRLRRLATKTFEKVLRGMIPNTFLEMLAFGMLSESMTTVMRQQGVPSLGGPTLADHLAWANCIQNQRERPSYDLFACWLKDNFSMNSNGSPYTAATWSAEHDISIHENMKRHVLNLMGARRSDYSFNFSAFLKLDIFADRTTGKKAPETVGKGGEVTATPQKINAQETPKPNVNVKHQLMTLRSNVIFVRVYLFMIYITDQGVLLIYLGNQERQCRVFSSGNHTATAYSILRTTEEMKINITDPLLRDAQQWDRCASKIFKAAETMLDFGQVWRLEELHRQMVLEVERSVEESTLRRFLLNRISQQCFAACGLIKPACENYNTCSVCQCTTSIS</sequence>
<dbReference type="Pfam" id="PF00172">
    <property type="entry name" value="Zn_clus"/>
    <property type="match status" value="1"/>
</dbReference>
<feature type="transmembrane region" description="Helical" evidence="3">
    <location>
        <begin position="681"/>
        <end position="702"/>
    </location>
</feature>
<organism evidence="5 6">
    <name type="scientific">Pestalotiopsis fici (strain W106-1 / CGMCC3.15140)</name>
    <dbReference type="NCBI Taxonomy" id="1229662"/>
    <lineage>
        <taxon>Eukaryota</taxon>
        <taxon>Fungi</taxon>
        <taxon>Dikarya</taxon>
        <taxon>Ascomycota</taxon>
        <taxon>Pezizomycotina</taxon>
        <taxon>Sordariomycetes</taxon>
        <taxon>Xylariomycetidae</taxon>
        <taxon>Amphisphaeriales</taxon>
        <taxon>Sporocadaceae</taxon>
        <taxon>Pestalotiopsis</taxon>
    </lineage>
</organism>
<dbReference type="HOGENOM" id="CLU_328749_0_0_1"/>
<dbReference type="RefSeq" id="XP_007828611.1">
    <property type="nucleotide sequence ID" value="XM_007830420.1"/>
</dbReference>
<dbReference type="eggNOG" id="ENOG502T8CU">
    <property type="taxonomic scope" value="Eukaryota"/>
</dbReference>
<proteinExistence type="predicted"/>
<dbReference type="PROSITE" id="PS50048">
    <property type="entry name" value="ZN2_CY6_FUNGAL_2"/>
    <property type="match status" value="1"/>
</dbReference>
<keyword evidence="6" id="KW-1185">Reference proteome</keyword>
<evidence type="ECO:0000313" key="5">
    <source>
        <dbReference type="EMBL" id="ETS88011.1"/>
    </source>
</evidence>
<dbReference type="GO" id="GO:0008270">
    <property type="term" value="F:zinc ion binding"/>
    <property type="evidence" value="ECO:0007669"/>
    <property type="project" value="InterPro"/>
</dbReference>
<keyword evidence="3" id="KW-1133">Transmembrane helix</keyword>
<name>W3XRY7_PESFW</name>
<dbReference type="OMA" id="HYESSHA"/>
<feature type="region of interest" description="Disordered" evidence="2">
    <location>
        <begin position="1"/>
        <end position="44"/>
    </location>
</feature>
<dbReference type="GeneID" id="19266852"/>
<dbReference type="Proteomes" id="UP000030651">
    <property type="component" value="Unassembled WGS sequence"/>
</dbReference>
<dbReference type="CDD" id="cd00067">
    <property type="entry name" value="GAL4"/>
    <property type="match status" value="1"/>
</dbReference>
<gene>
    <name evidence="5" type="ORF">PFICI_01839</name>
</gene>
<keyword evidence="1" id="KW-0539">Nucleus</keyword>
<keyword evidence="3" id="KW-0812">Transmembrane</keyword>
<dbReference type="AlphaFoldDB" id="W3XRY7"/>
<feature type="domain" description="Zn(2)-C6 fungal-type" evidence="4">
    <location>
        <begin position="45"/>
        <end position="74"/>
    </location>
</feature>
<keyword evidence="3" id="KW-0472">Membrane</keyword>
<evidence type="ECO:0000256" key="2">
    <source>
        <dbReference type="SAM" id="MobiDB-lite"/>
    </source>
</evidence>
<dbReference type="SUPFAM" id="SSF57701">
    <property type="entry name" value="Zn2/Cys6 DNA-binding domain"/>
    <property type="match status" value="1"/>
</dbReference>
<dbReference type="OrthoDB" id="5100145at2759"/>
<evidence type="ECO:0000256" key="3">
    <source>
        <dbReference type="SAM" id="Phobius"/>
    </source>
</evidence>
<evidence type="ECO:0000313" key="6">
    <source>
        <dbReference type="Proteomes" id="UP000030651"/>
    </source>
</evidence>
<dbReference type="InterPro" id="IPR036864">
    <property type="entry name" value="Zn2-C6_fun-type_DNA-bd_sf"/>
</dbReference>
<dbReference type="GO" id="GO:0000981">
    <property type="term" value="F:DNA-binding transcription factor activity, RNA polymerase II-specific"/>
    <property type="evidence" value="ECO:0007669"/>
    <property type="project" value="InterPro"/>
</dbReference>
<accession>W3XRY7</accession>
<evidence type="ECO:0000256" key="1">
    <source>
        <dbReference type="ARBA" id="ARBA00023242"/>
    </source>
</evidence>
<dbReference type="InterPro" id="IPR001138">
    <property type="entry name" value="Zn2Cys6_DnaBD"/>
</dbReference>
<protein>
    <recommendedName>
        <fullName evidence="4">Zn(2)-C6 fungal-type domain-containing protein</fullName>
    </recommendedName>
</protein>
<dbReference type="KEGG" id="pfy:PFICI_01839"/>